<keyword evidence="6" id="KW-1185">Reference proteome</keyword>
<evidence type="ECO:0000256" key="2">
    <source>
        <dbReference type="ARBA" id="ARBA00023125"/>
    </source>
</evidence>
<evidence type="ECO:0000259" key="4">
    <source>
        <dbReference type="Pfam" id="PF03466"/>
    </source>
</evidence>
<name>A0ABY4TKL3_9ACTN</name>
<dbReference type="CDD" id="cd05466">
    <property type="entry name" value="PBP2_LTTR_substrate"/>
    <property type="match status" value="1"/>
</dbReference>
<proteinExistence type="predicted"/>
<evidence type="ECO:0000256" key="3">
    <source>
        <dbReference type="ARBA" id="ARBA00023163"/>
    </source>
</evidence>
<dbReference type="InterPro" id="IPR050176">
    <property type="entry name" value="LTTR"/>
</dbReference>
<dbReference type="PANTHER" id="PTHR30579">
    <property type="entry name" value="TRANSCRIPTIONAL REGULATOR"/>
    <property type="match status" value="1"/>
</dbReference>
<evidence type="ECO:0000256" key="1">
    <source>
        <dbReference type="ARBA" id="ARBA00023015"/>
    </source>
</evidence>
<dbReference type="PANTHER" id="PTHR30579:SF7">
    <property type="entry name" value="HTH-TYPE TRANSCRIPTIONAL REGULATOR LRHA-RELATED"/>
    <property type="match status" value="1"/>
</dbReference>
<sequence length="224" mass="23320">MATALNPSGETVGRVAIGASALLLETRIGPLIRDCRYRYPKVQVSPRQLAIGRAHEAVRTGEVDLALVHGDLAGGGPPAAGVVVEELPPLKVVPVGTPALAQARDLAAELPQVRVLAVDADCASHRMLVTTLRQMYGIDPPVIEAGSMGGARELARAGYGIAMLPAESIGSAEGDGGLEVLRWLPGVRLGVRALWAGRDLAMSAASAVYDVASRIGREKVNQLV</sequence>
<dbReference type="Pfam" id="PF03466">
    <property type="entry name" value="LysR_substrate"/>
    <property type="match status" value="1"/>
</dbReference>
<keyword evidence="3" id="KW-0804">Transcription</keyword>
<keyword evidence="1" id="KW-0805">Transcription regulation</keyword>
<dbReference type="Gene3D" id="3.40.190.290">
    <property type="match status" value="1"/>
</dbReference>
<evidence type="ECO:0000313" key="6">
    <source>
        <dbReference type="Proteomes" id="UP001056383"/>
    </source>
</evidence>
<dbReference type="InterPro" id="IPR005119">
    <property type="entry name" value="LysR_subst-bd"/>
</dbReference>
<organism evidence="5 6">
    <name type="scientific">Streptomyces sudanensis</name>
    <dbReference type="NCBI Taxonomy" id="436397"/>
    <lineage>
        <taxon>Bacteria</taxon>
        <taxon>Bacillati</taxon>
        <taxon>Actinomycetota</taxon>
        <taxon>Actinomycetes</taxon>
        <taxon>Kitasatosporales</taxon>
        <taxon>Streptomycetaceae</taxon>
        <taxon>Streptomyces</taxon>
    </lineage>
</organism>
<keyword evidence="2" id="KW-0238">DNA-binding</keyword>
<accession>A0ABY4TKL3</accession>
<gene>
    <name evidence="5" type="ORF">MW084_09645</name>
</gene>
<dbReference type="RefSeq" id="WP_010472400.1">
    <property type="nucleotide sequence ID" value="NZ_CP095474.1"/>
</dbReference>
<protein>
    <submittedName>
        <fullName evidence="5">Substrate-binding domain-containing protein</fullName>
    </submittedName>
</protein>
<feature type="domain" description="LysR substrate-binding" evidence="4">
    <location>
        <begin position="9"/>
        <end position="211"/>
    </location>
</feature>
<dbReference type="EMBL" id="CP095474">
    <property type="protein sequence ID" value="URN18704.1"/>
    <property type="molecule type" value="Genomic_DNA"/>
</dbReference>
<reference evidence="5" key="1">
    <citation type="submission" date="2022-04" db="EMBL/GenBank/DDBJ databases">
        <title>Systematic whole-genome sequencing reveals an unexpected diversity among actinomycetoma pathogens and provides insights into their antibacterial susceptibilities.</title>
        <authorList>
            <person name="Watson A.K."/>
            <person name="Kepplinger B."/>
            <person name="Bakhiet S.M."/>
            <person name="Mhmoud N.A."/>
            <person name="Chapman J."/>
            <person name="Allenby N."/>
            <person name="Mickiewicz K."/>
            <person name="Goodfellow M."/>
            <person name="Fahal A.H."/>
            <person name="Errington J."/>
        </authorList>
    </citation>
    <scope>NUCLEOTIDE SEQUENCE</scope>
    <source>
        <strain evidence="5">SD 504</strain>
    </source>
</reference>
<dbReference type="SUPFAM" id="SSF53850">
    <property type="entry name" value="Periplasmic binding protein-like II"/>
    <property type="match status" value="1"/>
</dbReference>
<evidence type="ECO:0000313" key="5">
    <source>
        <dbReference type="EMBL" id="URN18704.1"/>
    </source>
</evidence>
<dbReference type="Proteomes" id="UP001056383">
    <property type="component" value="Chromosome"/>
</dbReference>